<feature type="transmembrane region" description="Helical" evidence="1">
    <location>
        <begin position="69"/>
        <end position="89"/>
    </location>
</feature>
<dbReference type="InterPro" id="IPR032508">
    <property type="entry name" value="FecR_C"/>
</dbReference>
<keyword evidence="1" id="KW-0472">Membrane</keyword>
<proteinExistence type="predicted"/>
<keyword evidence="1" id="KW-0812">Transmembrane</keyword>
<dbReference type="AlphaFoldDB" id="A0A8J2TSK5"/>
<keyword evidence="5" id="KW-1185">Reference proteome</keyword>
<evidence type="ECO:0000313" key="4">
    <source>
        <dbReference type="EMBL" id="GFZ93394.1"/>
    </source>
</evidence>
<dbReference type="InterPro" id="IPR012373">
    <property type="entry name" value="Ferrdict_sens_TM"/>
</dbReference>
<dbReference type="Proteomes" id="UP000598120">
    <property type="component" value="Unassembled WGS sequence"/>
</dbReference>
<dbReference type="RefSeq" id="WP_188606911.1">
    <property type="nucleotide sequence ID" value="NZ_BMIC01000008.1"/>
</dbReference>
<organism evidence="4 5">
    <name type="scientific">Aquaticitalea lipolytica</name>
    <dbReference type="NCBI Taxonomy" id="1247562"/>
    <lineage>
        <taxon>Bacteria</taxon>
        <taxon>Pseudomonadati</taxon>
        <taxon>Bacteroidota</taxon>
        <taxon>Flavobacteriia</taxon>
        <taxon>Flavobacteriales</taxon>
        <taxon>Flavobacteriaceae</taxon>
        <taxon>Aquaticitalea</taxon>
    </lineage>
</organism>
<protein>
    <submittedName>
        <fullName evidence="4">Iron dicitrate transporter FecR</fullName>
    </submittedName>
</protein>
<name>A0A8J2TSK5_9FLAO</name>
<sequence>MNREDLIKKWLDNNLNTDELEAFKKLEDYESLVKLSDSVKHFKAPEYNTSEALQDVLHAIKTPKKSVRWIPILSRIAAIFVVCFGVYYYTTTLDTTFKTLASQKQTIELPDASTVALNATTTVSFNKKQWNTNRQVQLNGEAYFKVAKGSKFEVITDAGTVTVLGTQFNIKQRHNYFEVVCYEGLVGVTYNNNETKLQPGNRLLLIDGKLIATEKENQIEPSWINNNSVFKSLPYREVIAEFERQYDMTINLQSINDSQLFTGSFTHNNIDVALKSITLPLHISYTKTDDTITLKRE</sequence>
<dbReference type="Gene3D" id="2.60.120.1440">
    <property type="match status" value="1"/>
</dbReference>
<feature type="domain" description="Protein FecR C-terminal" evidence="3">
    <location>
        <begin position="229"/>
        <end position="294"/>
    </location>
</feature>
<dbReference type="PANTHER" id="PTHR30273">
    <property type="entry name" value="PERIPLASMIC SIGNAL SENSOR AND SIGMA FACTOR ACTIVATOR FECR-RELATED"/>
    <property type="match status" value="1"/>
</dbReference>
<feature type="domain" description="FecR protein" evidence="2">
    <location>
        <begin position="96"/>
        <end position="186"/>
    </location>
</feature>
<keyword evidence="1" id="KW-1133">Transmembrane helix</keyword>
<evidence type="ECO:0000259" key="3">
    <source>
        <dbReference type="Pfam" id="PF16344"/>
    </source>
</evidence>
<accession>A0A8J2TSK5</accession>
<comment type="caution">
    <text evidence="4">The sequence shown here is derived from an EMBL/GenBank/DDBJ whole genome shotgun (WGS) entry which is preliminary data.</text>
</comment>
<evidence type="ECO:0000256" key="1">
    <source>
        <dbReference type="SAM" id="Phobius"/>
    </source>
</evidence>
<evidence type="ECO:0000313" key="5">
    <source>
        <dbReference type="Proteomes" id="UP000598120"/>
    </source>
</evidence>
<dbReference type="InterPro" id="IPR006860">
    <property type="entry name" value="FecR"/>
</dbReference>
<dbReference type="Pfam" id="PF16344">
    <property type="entry name" value="FecR_C"/>
    <property type="match status" value="1"/>
</dbReference>
<dbReference type="GO" id="GO:0016989">
    <property type="term" value="F:sigma factor antagonist activity"/>
    <property type="evidence" value="ECO:0007669"/>
    <property type="project" value="TreeGrafter"/>
</dbReference>
<dbReference type="PIRSF" id="PIRSF018266">
    <property type="entry name" value="FecR"/>
    <property type="match status" value="1"/>
</dbReference>
<dbReference type="EMBL" id="BMIC01000008">
    <property type="protein sequence ID" value="GFZ93394.1"/>
    <property type="molecule type" value="Genomic_DNA"/>
</dbReference>
<dbReference type="Pfam" id="PF04773">
    <property type="entry name" value="FecR"/>
    <property type="match status" value="1"/>
</dbReference>
<reference evidence="4 5" key="1">
    <citation type="journal article" date="2014" name="Int. J. Syst. Evol. Microbiol.">
        <title>Complete genome sequence of Corynebacterium casei LMG S-19264T (=DSM 44701T), isolated from a smear-ripened cheese.</title>
        <authorList>
            <consortium name="US DOE Joint Genome Institute (JGI-PGF)"/>
            <person name="Walter F."/>
            <person name="Albersmeier A."/>
            <person name="Kalinowski J."/>
            <person name="Ruckert C."/>
        </authorList>
    </citation>
    <scope>NUCLEOTIDE SEQUENCE [LARGE SCALE GENOMIC DNA]</scope>
    <source>
        <strain evidence="4 5">CGMCC 1.15295</strain>
    </source>
</reference>
<dbReference type="PANTHER" id="PTHR30273:SF2">
    <property type="entry name" value="PROTEIN FECR"/>
    <property type="match status" value="1"/>
</dbReference>
<dbReference type="Gene3D" id="3.55.50.30">
    <property type="match status" value="1"/>
</dbReference>
<evidence type="ECO:0000259" key="2">
    <source>
        <dbReference type="Pfam" id="PF04773"/>
    </source>
</evidence>
<gene>
    <name evidence="4" type="ORF">GCM10011531_26780</name>
</gene>